<evidence type="ECO:0000256" key="8">
    <source>
        <dbReference type="SAM" id="Phobius"/>
    </source>
</evidence>
<feature type="transmembrane region" description="Helical" evidence="8">
    <location>
        <begin position="99"/>
        <end position="116"/>
    </location>
</feature>
<proteinExistence type="inferred from homology"/>
<comment type="similarity">
    <text evidence="2">Belongs to the EamA transporter family.</text>
</comment>
<dbReference type="PANTHER" id="PTHR22911">
    <property type="entry name" value="ACYL-MALONYL CONDENSING ENZYME-RELATED"/>
    <property type="match status" value="1"/>
</dbReference>
<evidence type="ECO:0000259" key="9">
    <source>
        <dbReference type="Pfam" id="PF00892"/>
    </source>
</evidence>
<keyword evidence="7 8" id="KW-0472">Membrane</keyword>
<comment type="caution">
    <text evidence="10">The sequence shown here is derived from an EMBL/GenBank/DDBJ whole genome shotgun (WGS) entry which is preliminary data.</text>
</comment>
<gene>
    <name evidence="10" type="ORF">J2S36_000680</name>
</gene>
<evidence type="ECO:0000313" key="11">
    <source>
        <dbReference type="Proteomes" id="UP001266099"/>
    </source>
</evidence>
<feature type="transmembrane region" description="Helical" evidence="8">
    <location>
        <begin position="189"/>
        <end position="210"/>
    </location>
</feature>
<accession>A0ABU1T186</accession>
<feature type="transmembrane region" description="Helical" evidence="8">
    <location>
        <begin position="14"/>
        <end position="31"/>
    </location>
</feature>
<evidence type="ECO:0000256" key="7">
    <source>
        <dbReference type="ARBA" id="ARBA00023136"/>
    </source>
</evidence>
<dbReference type="Pfam" id="PF00892">
    <property type="entry name" value="EamA"/>
    <property type="match status" value="2"/>
</dbReference>
<evidence type="ECO:0000256" key="6">
    <source>
        <dbReference type="ARBA" id="ARBA00022989"/>
    </source>
</evidence>
<feature type="transmembrane region" description="Helical" evidence="8">
    <location>
        <begin position="43"/>
        <end position="63"/>
    </location>
</feature>
<feature type="domain" description="EamA" evidence="9">
    <location>
        <begin position="13"/>
        <end position="113"/>
    </location>
</feature>
<feature type="transmembrane region" description="Helical" evidence="8">
    <location>
        <begin position="150"/>
        <end position="169"/>
    </location>
</feature>
<keyword evidence="3" id="KW-0813">Transport</keyword>
<name>A0ABU1T186_9ACTO</name>
<feature type="transmembrane region" description="Helical" evidence="8">
    <location>
        <begin position="217"/>
        <end position="240"/>
    </location>
</feature>
<feature type="transmembrane region" description="Helical" evidence="8">
    <location>
        <begin position="75"/>
        <end position="92"/>
    </location>
</feature>
<protein>
    <submittedName>
        <fullName evidence="10">Chloramphenicol-sensitive protein RarD</fullName>
    </submittedName>
</protein>
<evidence type="ECO:0000256" key="2">
    <source>
        <dbReference type="ARBA" id="ARBA00007362"/>
    </source>
</evidence>
<dbReference type="NCBIfam" id="TIGR00688">
    <property type="entry name" value="rarD"/>
    <property type="match status" value="1"/>
</dbReference>
<sequence length="279" mass="31139">MKDVAPFEVIVHRAFWSMLVCLLLIVIFGQLGSLRQIIMTPQIIWRLALAGIFIVANWTTYVYAVQIGRTVDASLGYFINPLVTIAFGVIILRERITFLQQVAIALGVIAVGYLVISMGALPWISIILALSFALYSLVKKKVAKDVPALAGMVIENTAVMPFLLGYLIYLLWTNQSFMQRLPDPSNSLMIFALLIGSGIVTAVPLVLFAIASRELPLWILGFLQYISPIMQLLIGVFVFHENMPVERWIGSGIIWLALLCLSIDGIIITRKRRSTCKER</sequence>
<organism evidence="10 11">
    <name type="scientific">Arcanobacterium hippocoleae</name>
    <dbReference type="NCBI Taxonomy" id="149017"/>
    <lineage>
        <taxon>Bacteria</taxon>
        <taxon>Bacillati</taxon>
        <taxon>Actinomycetota</taxon>
        <taxon>Actinomycetes</taxon>
        <taxon>Actinomycetales</taxon>
        <taxon>Actinomycetaceae</taxon>
        <taxon>Arcanobacterium</taxon>
    </lineage>
</organism>
<dbReference type="InterPro" id="IPR000620">
    <property type="entry name" value="EamA_dom"/>
</dbReference>
<feature type="transmembrane region" description="Helical" evidence="8">
    <location>
        <begin position="122"/>
        <end position="138"/>
    </location>
</feature>
<dbReference type="EMBL" id="JAVDUJ010000001">
    <property type="protein sequence ID" value="MDR6939137.1"/>
    <property type="molecule type" value="Genomic_DNA"/>
</dbReference>
<comment type="subcellular location">
    <subcellularLocation>
        <location evidence="1">Cell membrane</location>
        <topology evidence="1">Multi-pass membrane protein</topology>
    </subcellularLocation>
</comment>
<reference evidence="10 11" key="1">
    <citation type="submission" date="2023-07" db="EMBL/GenBank/DDBJ databases">
        <title>Sequencing the genomes of 1000 actinobacteria strains.</title>
        <authorList>
            <person name="Klenk H.-P."/>
        </authorList>
    </citation>
    <scope>NUCLEOTIDE SEQUENCE [LARGE SCALE GENOMIC DNA]</scope>
    <source>
        <strain evidence="10 11">DSM 15539</strain>
    </source>
</reference>
<evidence type="ECO:0000256" key="1">
    <source>
        <dbReference type="ARBA" id="ARBA00004651"/>
    </source>
</evidence>
<feature type="domain" description="EamA" evidence="9">
    <location>
        <begin position="126"/>
        <end position="262"/>
    </location>
</feature>
<keyword evidence="4" id="KW-1003">Cell membrane</keyword>
<evidence type="ECO:0000313" key="10">
    <source>
        <dbReference type="EMBL" id="MDR6939137.1"/>
    </source>
</evidence>
<feature type="transmembrane region" description="Helical" evidence="8">
    <location>
        <begin position="252"/>
        <end position="269"/>
    </location>
</feature>
<evidence type="ECO:0000256" key="4">
    <source>
        <dbReference type="ARBA" id="ARBA00022475"/>
    </source>
</evidence>
<evidence type="ECO:0000256" key="5">
    <source>
        <dbReference type="ARBA" id="ARBA00022692"/>
    </source>
</evidence>
<evidence type="ECO:0000256" key="3">
    <source>
        <dbReference type="ARBA" id="ARBA00022448"/>
    </source>
</evidence>
<keyword evidence="6 8" id="KW-1133">Transmembrane helix</keyword>
<keyword evidence="11" id="KW-1185">Reference proteome</keyword>
<dbReference type="InterPro" id="IPR037185">
    <property type="entry name" value="EmrE-like"/>
</dbReference>
<keyword evidence="5 8" id="KW-0812">Transmembrane</keyword>
<dbReference type="PANTHER" id="PTHR22911:SF137">
    <property type="entry name" value="SOLUTE CARRIER FAMILY 35 MEMBER G2-RELATED"/>
    <property type="match status" value="1"/>
</dbReference>
<dbReference type="InterPro" id="IPR004626">
    <property type="entry name" value="RarD"/>
</dbReference>
<dbReference type="Proteomes" id="UP001266099">
    <property type="component" value="Unassembled WGS sequence"/>
</dbReference>
<dbReference type="SUPFAM" id="SSF103481">
    <property type="entry name" value="Multidrug resistance efflux transporter EmrE"/>
    <property type="match status" value="2"/>
</dbReference>